<dbReference type="Pfam" id="PF04321">
    <property type="entry name" value="RmlD_sub_bind"/>
    <property type="match status" value="1"/>
</dbReference>
<dbReference type="EMBL" id="QWDD01000001">
    <property type="protein sequence ID" value="RNJ48419.1"/>
    <property type="molecule type" value="Genomic_DNA"/>
</dbReference>
<dbReference type="Gene3D" id="3.40.50.720">
    <property type="entry name" value="NAD(P)-binding Rossmann-like Domain"/>
    <property type="match status" value="1"/>
</dbReference>
<dbReference type="AlphaFoldDB" id="A0A3M9XJR9"/>
<evidence type="ECO:0000313" key="3">
    <source>
        <dbReference type="Proteomes" id="UP000268623"/>
    </source>
</evidence>
<dbReference type="Proteomes" id="UP000268623">
    <property type="component" value="Unassembled WGS sequence"/>
</dbReference>
<name>A0A3M9XJR9_9HYPH</name>
<feature type="domain" description="RmlD-like substrate binding" evidence="1">
    <location>
        <begin position="11"/>
        <end position="275"/>
    </location>
</feature>
<dbReference type="InterPro" id="IPR036291">
    <property type="entry name" value="NAD(P)-bd_dom_sf"/>
</dbReference>
<evidence type="ECO:0000313" key="2">
    <source>
        <dbReference type="EMBL" id="RNJ48419.1"/>
    </source>
</evidence>
<keyword evidence="3" id="KW-1185">Reference proteome</keyword>
<comment type="caution">
    <text evidence="2">The sequence shown here is derived from an EMBL/GenBank/DDBJ whole genome shotgun (WGS) entry which is preliminary data.</text>
</comment>
<reference evidence="2 3" key="1">
    <citation type="submission" date="2018-08" db="EMBL/GenBank/DDBJ databases">
        <title>Genome sequence of Methylocystis hirsuta CSC1, a methanotroph able to accumulate PHAs.</title>
        <authorList>
            <person name="Bordel S."/>
            <person name="Rodriguez E."/>
            <person name="Gancedo J."/>
            <person name="Munoz R."/>
        </authorList>
    </citation>
    <scope>NUCLEOTIDE SEQUENCE [LARGE SCALE GENOMIC DNA]</scope>
    <source>
        <strain evidence="2 3">CSC1</strain>
    </source>
</reference>
<dbReference type="SUPFAM" id="SSF51735">
    <property type="entry name" value="NAD(P)-binding Rossmann-fold domains"/>
    <property type="match status" value="1"/>
</dbReference>
<dbReference type="OrthoDB" id="9803892at2"/>
<accession>A0A3M9XJR9</accession>
<proteinExistence type="predicted"/>
<gene>
    <name evidence="2" type="ORF">D1O30_01035</name>
</gene>
<dbReference type="RefSeq" id="WP_123174422.1">
    <property type="nucleotide sequence ID" value="NZ_QWDD01000001.1"/>
</dbReference>
<dbReference type="InterPro" id="IPR029903">
    <property type="entry name" value="RmlD-like-bd"/>
</dbReference>
<sequence length="310" mass="33233">MLEGGGPRFCVIGGDGAIGAALAKSLRATGSEVLASTRREVIEPLMQFSLDLRADLNNFSMPECDVLVLTASVTKLAQCRSDPETARRVNVDAQLRLAEKAARNGAFVIFLSTAQVFDGTKANVGPKEALGPRSVYGKLKAEAESKLSRLGDSVAIVRLSKVVGPHLDLFQRWRRELSRGEAIEAFEDLFLAPIAMAKVVAGVELIGYRRLGGVWHLGCSEEISYLQTGRHLACRLGADARLVVSASAAMAGIPVEERPLRVSMAPGNLETAIGVRIGDALEELDVGLGFADWARTDIYSKSDMIIPQAT</sequence>
<organism evidence="2 3">
    <name type="scientific">Methylocystis hirsuta</name>
    <dbReference type="NCBI Taxonomy" id="369798"/>
    <lineage>
        <taxon>Bacteria</taxon>
        <taxon>Pseudomonadati</taxon>
        <taxon>Pseudomonadota</taxon>
        <taxon>Alphaproteobacteria</taxon>
        <taxon>Hyphomicrobiales</taxon>
        <taxon>Methylocystaceae</taxon>
        <taxon>Methylocystis</taxon>
    </lineage>
</organism>
<protein>
    <submittedName>
        <fullName evidence="2">NAD-dependent epimerase/dehydratase family protein</fullName>
    </submittedName>
</protein>
<dbReference type="PANTHER" id="PTHR43242">
    <property type="entry name" value="NAD(P)-BINDING ROSSMANN-FOLD SUPERFAMILY PROTEIN"/>
    <property type="match status" value="1"/>
</dbReference>
<dbReference type="PANTHER" id="PTHR43242:SF1">
    <property type="entry name" value="NAD(P)-BINDING ROSSMANN-FOLD SUPERFAMILY PROTEIN"/>
    <property type="match status" value="1"/>
</dbReference>
<evidence type="ECO:0000259" key="1">
    <source>
        <dbReference type="Pfam" id="PF04321"/>
    </source>
</evidence>